<proteinExistence type="predicted"/>
<dbReference type="AlphaFoldDB" id="A0A0F8YUP2"/>
<reference evidence="2" key="1">
    <citation type="journal article" date="2015" name="Nature">
        <title>Complex archaea that bridge the gap between prokaryotes and eukaryotes.</title>
        <authorList>
            <person name="Spang A."/>
            <person name="Saw J.H."/>
            <person name="Jorgensen S.L."/>
            <person name="Zaremba-Niedzwiedzka K."/>
            <person name="Martijn J."/>
            <person name="Lind A.E."/>
            <person name="van Eijk R."/>
            <person name="Schleper C."/>
            <person name="Guy L."/>
            <person name="Ettema T.J."/>
        </authorList>
    </citation>
    <scope>NUCLEOTIDE SEQUENCE</scope>
</reference>
<dbReference type="SUPFAM" id="SSF52980">
    <property type="entry name" value="Restriction endonuclease-like"/>
    <property type="match status" value="1"/>
</dbReference>
<evidence type="ECO:0000313" key="2">
    <source>
        <dbReference type="EMBL" id="KKK85167.1"/>
    </source>
</evidence>
<dbReference type="InterPro" id="IPR011335">
    <property type="entry name" value="Restrct_endonuc-II-like"/>
</dbReference>
<keyword evidence="1" id="KW-0175">Coiled coil</keyword>
<evidence type="ECO:0000256" key="1">
    <source>
        <dbReference type="SAM" id="Coils"/>
    </source>
</evidence>
<organism evidence="2">
    <name type="scientific">marine sediment metagenome</name>
    <dbReference type="NCBI Taxonomy" id="412755"/>
    <lineage>
        <taxon>unclassified sequences</taxon>
        <taxon>metagenomes</taxon>
        <taxon>ecological metagenomes</taxon>
    </lineage>
</organism>
<gene>
    <name evidence="2" type="ORF">LCGC14_2776010</name>
</gene>
<dbReference type="EMBL" id="LAZR01051436">
    <property type="protein sequence ID" value="KKK85167.1"/>
    <property type="molecule type" value="Genomic_DNA"/>
</dbReference>
<feature type="coiled-coil region" evidence="1">
    <location>
        <begin position="122"/>
        <end position="154"/>
    </location>
</feature>
<protein>
    <submittedName>
        <fullName evidence="2">Uncharacterized protein</fullName>
    </submittedName>
</protein>
<accession>A0A0F8YUP2</accession>
<comment type="caution">
    <text evidence="2">The sequence shown here is derived from an EMBL/GenBank/DDBJ whole genome shotgun (WGS) entry which is preliminary data.</text>
</comment>
<sequence length="191" mass="23071">MANFKRGKFLERIIEGIFKNAGFYTEVNTRKWGFETDVFEKKEGYNVIVQCKQHDKAYLNIKEKLFEWMGKGIYAKVDKVVLVVSGREIREDEYAKARELGVGLWSEDLVQQLLKLDKGDLKEKINRLIGFKEEEYQKKKEEEKEREIEEIRKEIFDRRKAEARVRKEKREKSILMRVWKFVKWVVKLVWD</sequence>
<name>A0A0F8YUP2_9ZZZZ</name>